<dbReference type="EMBL" id="JAVDTR010000008">
    <property type="protein sequence ID" value="MDR6724662.1"/>
    <property type="molecule type" value="Genomic_DNA"/>
</dbReference>
<protein>
    <submittedName>
        <fullName evidence="2">Membrane protein CcdC involved in cytochrome C biogenesis</fullName>
    </submittedName>
</protein>
<evidence type="ECO:0000313" key="3">
    <source>
        <dbReference type="Proteomes" id="UP001254832"/>
    </source>
</evidence>
<sequence length="162" mass="18563">MAQISPFYLQIGATLGMLIMALLAIFIRMKASHRPVTIRKILIPPLGMSTGFLMFVVPETHVPLLWAAIALLVGWFIFSYPLIRSTRFERINGEIFATRSRSFAFILLGLLAVRLILHEVIQRYISIPQTGGLFFLLAFGMIVRWRVYMYKHYKEVLSAEEA</sequence>
<keyword evidence="1" id="KW-0472">Membrane</keyword>
<evidence type="ECO:0000256" key="1">
    <source>
        <dbReference type="SAM" id="Phobius"/>
    </source>
</evidence>
<dbReference type="RefSeq" id="WP_200956224.1">
    <property type="nucleotide sequence ID" value="NZ_JAVDTR010000008.1"/>
</dbReference>
<feature type="transmembrane region" description="Helical" evidence="1">
    <location>
        <begin position="41"/>
        <end position="58"/>
    </location>
</feature>
<feature type="transmembrane region" description="Helical" evidence="1">
    <location>
        <begin position="6"/>
        <end position="29"/>
    </location>
</feature>
<feature type="transmembrane region" description="Helical" evidence="1">
    <location>
        <begin position="127"/>
        <end position="145"/>
    </location>
</feature>
<proteinExistence type="predicted"/>
<dbReference type="PIRSF" id="PIRSF021441">
    <property type="entry name" value="DUF1453"/>
    <property type="match status" value="1"/>
</dbReference>
<dbReference type="AlphaFoldDB" id="A0AAP5H2F2"/>
<reference evidence="2" key="1">
    <citation type="submission" date="2023-07" db="EMBL/GenBank/DDBJ databases">
        <title>Sorghum-associated microbial communities from plants grown in Nebraska, USA.</title>
        <authorList>
            <person name="Schachtman D."/>
        </authorList>
    </citation>
    <scope>NUCLEOTIDE SEQUENCE</scope>
    <source>
        <strain evidence="2">BE80</strain>
    </source>
</reference>
<organism evidence="2 3">
    <name type="scientific">Paenibacillus amylolyticus</name>
    <dbReference type="NCBI Taxonomy" id="1451"/>
    <lineage>
        <taxon>Bacteria</taxon>
        <taxon>Bacillati</taxon>
        <taxon>Bacillota</taxon>
        <taxon>Bacilli</taxon>
        <taxon>Bacillales</taxon>
        <taxon>Paenibacillaceae</taxon>
        <taxon>Paenibacillus</taxon>
    </lineage>
</organism>
<dbReference type="PANTHER" id="PTHR39164">
    <property type="entry name" value="PROTEIN CCDC"/>
    <property type="match status" value="1"/>
</dbReference>
<accession>A0AAP5H2F2</accession>
<name>A0AAP5H2F2_PAEAM</name>
<dbReference type="InterPro" id="IPR031306">
    <property type="entry name" value="CcdC"/>
</dbReference>
<feature type="transmembrane region" description="Helical" evidence="1">
    <location>
        <begin position="103"/>
        <end position="121"/>
    </location>
</feature>
<dbReference type="InterPro" id="IPR058247">
    <property type="entry name" value="DUF1453"/>
</dbReference>
<feature type="transmembrane region" description="Helical" evidence="1">
    <location>
        <begin position="64"/>
        <end position="83"/>
    </location>
</feature>
<dbReference type="Proteomes" id="UP001254832">
    <property type="component" value="Unassembled WGS sequence"/>
</dbReference>
<gene>
    <name evidence="2" type="ORF">J2W91_003130</name>
</gene>
<evidence type="ECO:0000313" key="2">
    <source>
        <dbReference type="EMBL" id="MDR6724662.1"/>
    </source>
</evidence>
<dbReference type="Pfam" id="PF07301">
    <property type="entry name" value="DUF1453"/>
    <property type="match status" value="1"/>
</dbReference>
<keyword evidence="1" id="KW-1133">Transmembrane helix</keyword>
<comment type="caution">
    <text evidence="2">The sequence shown here is derived from an EMBL/GenBank/DDBJ whole genome shotgun (WGS) entry which is preliminary data.</text>
</comment>
<keyword evidence="1" id="KW-0812">Transmembrane</keyword>
<dbReference type="PANTHER" id="PTHR39164:SF1">
    <property type="entry name" value="PROTEIN CCDC"/>
    <property type="match status" value="1"/>
</dbReference>